<dbReference type="GO" id="GO:0008270">
    <property type="term" value="F:zinc ion binding"/>
    <property type="evidence" value="ECO:0007669"/>
    <property type="project" value="InterPro"/>
</dbReference>
<evidence type="ECO:0000259" key="8">
    <source>
        <dbReference type="PROSITE" id="PS52035"/>
    </source>
</evidence>
<dbReference type="InterPro" id="IPR000834">
    <property type="entry name" value="Peptidase_M14"/>
</dbReference>
<feature type="domain" description="Peptidase M14" evidence="8">
    <location>
        <begin position="52"/>
        <end position="323"/>
    </location>
</feature>
<dbReference type="CDD" id="cd06242">
    <property type="entry name" value="M14-like"/>
    <property type="match status" value="1"/>
</dbReference>
<proteinExistence type="inferred from homology"/>
<evidence type="ECO:0000256" key="6">
    <source>
        <dbReference type="ARBA" id="ARBA00023049"/>
    </source>
</evidence>
<keyword evidence="9" id="KW-0121">Carboxypeptidase</keyword>
<dbReference type="PROSITE" id="PS52035">
    <property type="entry name" value="PEPTIDASE_M14"/>
    <property type="match status" value="1"/>
</dbReference>
<dbReference type="OrthoDB" id="1111523at2"/>
<gene>
    <name evidence="9" type="ORF">C7447_104110</name>
</gene>
<dbReference type="Gene3D" id="3.40.630.10">
    <property type="entry name" value="Zn peptidases"/>
    <property type="match status" value="1"/>
</dbReference>
<evidence type="ECO:0000256" key="7">
    <source>
        <dbReference type="PROSITE-ProRule" id="PRU01379"/>
    </source>
</evidence>
<comment type="similarity">
    <text evidence="2 7">Belongs to the peptidase M14 family.</text>
</comment>
<evidence type="ECO:0000256" key="1">
    <source>
        <dbReference type="ARBA" id="ARBA00001947"/>
    </source>
</evidence>
<dbReference type="SMART" id="SM00631">
    <property type="entry name" value="Zn_pept"/>
    <property type="match status" value="1"/>
</dbReference>
<dbReference type="AlphaFoldDB" id="A0A5S5DP19"/>
<evidence type="ECO:0000256" key="5">
    <source>
        <dbReference type="ARBA" id="ARBA00022833"/>
    </source>
</evidence>
<sequence>MKKNSFILICFLLSVATTFPQLNPQSKKITERYFPDSDSLGIVTPALQKKNGFTDYKELLIFSYNQKDKHPDYVSVKFIGKSQKGFRIPMVRLTNSNSNYDKIKVWMQGGLHGNEPASTEGLLYLMHNLLNNPIYNYLLDKIDLCIVPMANIDGYMKQSRYADNGLDLNRDQTKLMAPESIALKKAFSNFNPEVGVDFHEYNPYRRDFAKLGTFGIAALYDIMFLYSGNLNVPENLRVLTDTLFVENARKVLTKNGLRYQSYMSTGNYHGEIQFKKGANNARSSATSYALTNTISTLVEVRGVKLGRTSFNRRVATTFLIGMSYLKTTFNNFNLVQEEIMKAQKENANKDITVTSSPTVYKDTIQVIDLDTYDLMDLKVTIRDGLQTIPKLTREKPAAYIIEAGHEDLIKKLHVLGVETYTLIKETEYNVDAYLVTAYDKNEKPYEKMNRQTLKTKLVNKTKRFPKGTIIITTNQKNAPIVAEVLEPEAPNSFISFGVLETELNKELPIYRLSKKN</sequence>
<comment type="cofactor">
    <cofactor evidence="1">
        <name>Zn(2+)</name>
        <dbReference type="ChEBI" id="CHEBI:29105"/>
    </cofactor>
</comment>
<reference evidence="9 10" key="1">
    <citation type="submission" date="2019-07" db="EMBL/GenBank/DDBJ databases">
        <title>Genomic Encyclopedia of Type Strains, Phase IV (KMG-IV): sequencing the most valuable type-strain genomes for metagenomic binning, comparative biology and taxonomic classification.</title>
        <authorList>
            <person name="Goeker M."/>
        </authorList>
    </citation>
    <scope>NUCLEOTIDE SEQUENCE [LARGE SCALE GENOMIC DNA]</scope>
    <source>
        <strain evidence="9 10">DSM 18961</strain>
    </source>
</reference>
<dbReference type="RefSeq" id="WP_148870774.1">
    <property type="nucleotide sequence ID" value="NZ_VNIA01000004.1"/>
</dbReference>
<evidence type="ECO:0000256" key="2">
    <source>
        <dbReference type="ARBA" id="ARBA00005988"/>
    </source>
</evidence>
<name>A0A5S5DP19_9FLAO</name>
<comment type="caution">
    <text evidence="9">The sequence shown here is derived from an EMBL/GenBank/DDBJ whole genome shotgun (WGS) entry which is preliminary data.</text>
</comment>
<dbReference type="PANTHER" id="PTHR11705">
    <property type="entry name" value="PROTEASE FAMILY M14 CARBOXYPEPTIDASE A,B"/>
    <property type="match status" value="1"/>
</dbReference>
<keyword evidence="6" id="KW-0482">Metalloprotease</keyword>
<dbReference type="PANTHER" id="PTHR11705:SF143">
    <property type="entry name" value="SLL0236 PROTEIN"/>
    <property type="match status" value="1"/>
</dbReference>
<dbReference type="SUPFAM" id="SSF53187">
    <property type="entry name" value="Zn-dependent exopeptidases"/>
    <property type="match status" value="1"/>
</dbReference>
<keyword evidence="5" id="KW-0862">Zinc</keyword>
<protein>
    <submittedName>
        <fullName evidence="9">Zinc carboxypeptidase</fullName>
    </submittedName>
</protein>
<evidence type="ECO:0000313" key="10">
    <source>
        <dbReference type="Proteomes" id="UP000323136"/>
    </source>
</evidence>
<evidence type="ECO:0000256" key="4">
    <source>
        <dbReference type="ARBA" id="ARBA00022801"/>
    </source>
</evidence>
<dbReference type="Proteomes" id="UP000323136">
    <property type="component" value="Unassembled WGS sequence"/>
</dbReference>
<dbReference type="GO" id="GO:0004181">
    <property type="term" value="F:metallocarboxypeptidase activity"/>
    <property type="evidence" value="ECO:0007669"/>
    <property type="project" value="InterPro"/>
</dbReference>
<evidence type="ECO:0000256" key="3">
    <source>
        <dbReference type="ARBA" id="ARBA00022670"/>
    </source>
</evidence>
<keyword evidence="4" id="KW-0378">Hydrolase</keyword>
<dbReference type="GO" id="GO:0006508">
    <property type="term" value="P:proteolysis"/>
    <property type="evidence" value="ECO:0007669"/>
    <property type="project" value="UniProtKB-KW"/>
</dbReference>
<keyword evidence="3" id="KW-0645">Protease</keyword>
<accession>A0A5S5DP19</accession>
<keyword evidence="10" id="KW-1185">Reference proteome</keyword>
<dbReference type="EMBL" id="VNIA01000004">
    <property type="protein sequence ID" value="TYP97424.1"/>
    <property type="molecule type" value="Genomic_DNA"/>
</dbReference>
<evidence type="ECO:0000313" key="9">
    <source>
        <dbReference type="EMBL" id="TYP97424.1"/>
    </source>
</evidence>
<dbReference type="GO" id="GO:0005615">
    <property type="term" value="C:extracellular space"/>
    <property type="evidence" value="ECO:0007669"/>
    <property type="project" value="TreeGrafter"/>
</dbReference>
<dbReference type="Pfam" id="PF00246">
    <property type="entry name" value="Peptidase_M14"/>
    <property type="match status" value="1"/>
</dbReference>
<feature type="active site" description="Proton donor/acceptor" evidence="7">
    <location>
        <position position="299"/>
    </location>
</feature>
<organism evidence="9 10">
    <name type="scientific">Tenacibaculum adriaticum</name>
    <dbReference type="NCBI Taxonomy" id="413713"/>
    <lineage>
        <taxon>Bacteria</taxon>
        <taxon>Pseudomonadati</taxon>
        <taxon>Bacteroidota</taxon>
        <taxon>Flavobacteriia</taxon>
        <taxon>Flavobacteriales</taxon>
        <taxon>Flavobacteriaceae</taxon>
        <taxon>Tenacibaculum</taxon>
    </lineage>
</organism>